<feature type="compositionally biased region" description="Gly residues" evidence="6">
    <location>
        <begin position="10"/>
        <end position="19"/>
    </location>
</feature>
<dbReference type="RefSeq" id="XP_005836884.1">
    <property type="nucleotide sequence ID" value="XM_005836827.1"/>
</dbReference>
<dbReference type="PANTHER" id="PTHR17972:SF0">
    <property type="entry name" value="NUCLEOLAR PROTEIN 6"/>
    <property type="match status" value="1"/>
</dbReference>
<evidence type="ECO:0000313" key="12">
    <source>
        <dbReference type="EMBL" id="EKX49904.1"/>
    </source>
</evidence>
<evidence type="ECO:0000256" key="2">
    <source>
        <dbReference type="ARBA" id="ARBA00006674"/>
    </source>
</evidence>
<keyword evidence="4 5" id="KW-0539">Nucleus</keyword>
<dbReference type="GO" id="GO:0032545">
    <property type="term" value="C:CURI complex"/>
    <property type="evidence" value="ECO:0007669"/>
    <property type="project" value="TreeGrafter"/>
</dbReference>
<feature type="compositionally biased region" description="Basic and acidic residues" evidence="6">
    <location>
        <begin position="73"/>
        <end position="88"/>
    </location>
</feature>
<dbReference type="EMBL" id="JH992980">
    <property type="protein sequence ID" value="EKX49904.1"/>
    <property type="molecule type" value="Genomic_DNA"/>
</dbReference>
<keyword evidence="14" id="KW-1185">Reference proteome</keyword>
<dbReference type="HOGENOM" id="CLU_003502_0_1_1"/>
<dbReference type="GeneID" id="17306587"/>
<dbReference type="Pfam" id="PF03813">
    <property type="entry name" value="Nrap"/>
    <property type="match status" value="1"/>
</dbReference>
<dbReference type="GO" id="GO:0006364">
    <property type="term" value="P:rRNA processing"/>
    <property type="evidence" value="ECO:0007669"/>
    <property type="project" value="TreeGrafter"/>
</dbReference>
<dbReference type="AlphaFoldDB" id="L1JNQ1"/>
<evidence type="ECO:0008006" key="15">
    <source>
        <dbReference type="Google" id="ProtNLM"/>
    </source>
</evidence>
<dbReference type="KEGG" id="gtt:GUITHDRAFT_104301"/>
<dbReference type="InterPro" id="IPR035371">
    <property type="entry name" value="Nrap_D6"/>
</dbReference>
<dbReference type="InterPro" id="IPR035368">
    <property type="entry name" value="Nrap_D3"/>
</dbReference>
<dbReference type="GO" id="GO:0032040">
    <property type="term" value="C:small-subunit processome"/>
    <property type="evidence" value="ECO:0007669"/>
    <property type="project" value="TreeGrafter"/>
</dbReference>
<accession>L1JNQ1</accession>
<evidence type="ECO:0000256" key="6">
    <source>
        <dbReference type="SAM" id="MobiDB-lite"/>
    </source>
</evidence>
<dbReference type="GO" id="GO:0034456">
    <property type="term" value="C:UTP-C complex"/>
    <property type="evidence" value="ECO:0007669"/>
    <property type="project" value="TreeGrafter"/>
</dbReference>
<feature type="region of interest" description="Disordered" evidence="6">
    <location>
        <begin position="1"/>
        <end position="88"/>
    </location>
</feature>
<feature type="domain" description="Nrap protein" evidence="9">
    <location>
        <begin position="505"/>
        <end position="672"/>
    </location>
</feature>
<name>L1JNQ1_GUITC</name>
<feature type="domain" description="Nrap protein" evidence="7">
    <location>
        <begin position="187"/>
        <end position="323"/>
    </location>
</feature>
<evidence type="ECO:0000313" key="13">
    <source>
        <dbReference type="EnsemblProtists" id="EKX49904"/>
    </source>
</evidence>
<gene>
    <name evidence="12" type="ORF">GUITHDRAFT_104301</name>
</gene>
<proteinExistence type="inferred from homology"/>
<protein>
    <recommendedName>
        <fullName evidence="15">Nucleolar protein 6</fullName>
    </recommendedName>
</protein>
<feature type="domain" description="Nrap protein" evidence="10">
    <location>
        <begin position="709"/>
        <end position="888"/>
    </location>
</feature>
<dbReference type="OrthoDB" id="10251401at2759"/>
<evidence type="ECO:0000259" key="10">
    <source>
        <dbReference type="Pfam" id="PF17405"/>
    </source>
</evidence>
<dbReference type="InterPro" id="IPR005554">
    <property type="entry name" value="NOL6/Upt22"/>
</dbReference>
<dbReference type="EnsemblProtists" id="EKX49904">
    <property type="protein sequence ID" value="EKX49904"/>
    <property type="gene ID" value="GUITHDRAFT_104301"/>
</dbReference>
<evidence type="ECO:0000313" key="14">
    <source>
        <dbReference type="Proteomes" id="UP000011087"/>
    </source>
</evidence>
<dbReference type="InterPro" id="IPR035367">
    <property type="entry name" value="Nrap_D2"/>
</dbReference>
<dbReference type="OMA" id="NPHGGKE"/>
<dbReference type="GO" id="GO:0006409">
    <property type="term" value="P:tRNA export from nucleus"/>
    <property type="evidence" value="ECO:0007669"/>
    <property type="project" value="TreeGrafter"/>
</dbReference>
<feature type="compositionally biased region" description="Acidic residues" evidence="6">
    <location>
        <begin position="53"/>
        <end position="72"/>
    </location>
</feature>
<comment type="subcellular location">
    <subcellularLocation>
        <location evidence="1 5">Nucleus</location>
        <location evidence="1 5">Nucleolus</location>
    </subcellularLocation>
</comment>
<comment type="similarity">
    <text evidence="2 5">Belongs to the NRAP family.</text>
</comment>
<reference evidence="13" key="3">
    <citation type="submission" date="2015-06" db="UniProtKB">
        <authorList>
            <consortium name="EnsemblProtists"/>
        </authorList>
    </citation>
    <scope>IDENTIFICATION</scope>
</reference>
<evidence type="ECO:0000259" key="8">
    <source>
        <dbReference type="Pfam" id="PF17403"/>
    </source>
</evidence>
<evidence type="ECO:0000256" key="5">
    <source>
        <dbReference type="RuleBase" id="RU364032"/>
    </source>
</evidence>
<evidence type="ECO:0000259" key="7">
    <source>
        <dbReference type="Pfam" id="PF03813"/>
    </source>
</evidence>
<sequence>MAGKKRKTEGGGGGGGGGSSSATAVEPAKNPGLSLIDDDDMEEEENRVTVDQEAGEEDSSSDGGEELEDDKVEESKSRDKLWDDPTHDEMKGLKETELLYKSSLLRLEMNELQSEVEVDYTKLGPLEDWLHSFKSFLEKIPRSTIKDKGLDALYTVKGQQFQFLPPTQVELVGSFLLRTLVKPDLNVDMAVEMPADCLHAKDFLNGRFMYKRNMYLSHIAKALGSSGNNLVESVSFSRSGYHRGQLVLVLKPRALAGLSAKFLVKLFVCPPADFFPLQRFRPTRNNFRSQDGDIALEPPTPHYNALMAEQLRLLPHLHVLHAEFSRCQALVDAALLLKVWVRQRCLDSAWDGLNGFMLSMLLVYLVQNRTISRGMSSYHMLRAAFVFLSKRENLESGVHLTPTEEAKISVEEAMEEFRGRYPAVLLDQSLAVNVLSRLSHSAVSELTHEARAALLCLEHDLRDGFSPLMLTRVSLLCKYDEILVIELEEVEEDASGERLGGGEWKEAIGFNKEPGMSNAQAVEKAVLSVLDKALGDRMHFARVLPDRTEEANMFLSEKIAGKRGGNSVLQDSFETLEEAGGRSGWAASGRRRIFVGMLLNEETSTRKIDRGPSADDANAAKEFRKFWGNKSELRRFKDGSIQETLSWDEAERAGGRNAIPSAIAAYALKRHIPELRSSRVLGIAGSSEEILKQQGEGSFGRWREEEVASSSSFNVMDKLAKTMMSISPSKLPLPVLSLQPLSTRVRGLGALDVSVHPLAFKVGPEEGSKKRKRQEEARLRLNAESIDCVLQLQESGKWPDEVEAMRTLTSAFYLQMARCLNEMESSSFVAKAFSDHLQVLGNGYAFRLYIWNNREVKLLKAMGEKAEAIMLEEEFFHRPQHVASLVAVSQKFPAMPGTLRLCKRWVASSFLSTEVVDLEFDSNPMTNELYKECVDAAEDKGGVRWVSKCLSKMAWRRSITLAREALKKISRRVCEGREGVLQQAYRRNISSYDVVLWVKSGKSLEKSQLGENLLVGFCPLTCLLQELKEKYGRFAVFWGDTLRGDCIVVLWSPAMAAGGQLTVAHASNTFPLSLIKGARDAGEGKEEDKEVIPDYLSMLCGFKRVGEGLVSKVEVLAGARVVP</sequence>
<dbReference type="Gene3D" id="1.10.1410.10">
    <property type="match status" value="2"/>
</dbReference>
<dbReference type="eggNOG" id="KOG2054">
    <property type="taxonomic scope" value="Eukaryota"/>
</dbReference>
<dbReference type="Pfam" id="PF17405">
    <property type="entry name" value="Nrap_D4"/>
    <property type="match status" value="1"/>
</dbReference>
<dbReference type="Pfam" id="PF17407">
    <property type="entry name" value="Nrap_D6"/>
    <property type="match status" value="1"/>
</dbReference>
<evidence type="ECO:0000256" key="3">
    <source>
        <dbReference type="ARBA" id="ARBA00022884"/>
    </source>
</evidence>
<dbReference type="STRING" id="905079.L1JNQ1"/>
<feature type="domain" description="Nrap protein" evidence="8">
    <location>
        <begin position="330"/>
        <end position="471"/>
    </location>
</feature>
<feature type="compositionally biased region" description="Acidic residues" evidence="6">
    <location>
        <begin position="36"/>
        <end position="45"/>
    </location>
</feature>
<feature type="domain" description="Nrap protein" evidence="11">
    <location>
        <begin position="1002"/>
        <end position="1113"/>
    </location>
</feature>
<dbReference type="Pfam" id="PF17404">
    <property type="entry name" value="Nrap_D3"/>
    <property type="match status" value="1"/>
</dbReference>
<organism evidence="12">
    <name type="scientific">Guillardia theta (strain CCMP2712)</name>
    <name type="common">Cryptophyte</name>
    <dbReference type="NCBI Taxonomy" id="905079"/>
    <lineage>
        <taxon>Eukaryota</taxon>
        <taxon>Cryptophyceae</taxon>
        <taxon>Pyrenomonadales</taxon>
        <taxon>Geminigeraceae</taxon>
        <taxon>Guillardia</taxon>
    </lineage>
</organism>
<dbReference type="InterPro" id="IPR035369">
    <property type="entry name" value="Nrap_D4"/>
</dbReference>
<dbReference type="PaxDb" id="55529-EKX49904"/>
<dbReference type="Pfam" id="PF17403">
    <property type="entry name" value="Nrap_D2"/>
    <property type="match status" value="1"/>
</dbReference>
<evidence type="ECO:0000259" key="9">
    <source>
        <dbReference type="Pfam" id="PF17404"/>
    </source>
</evidence>
<reference evidence="12 14" key="1">
    <citation type="journal article" date="2012" name="Nature">
        <title>Algal genomes reveal evolutionary mosaicism and the fate of nucleomorphs.</title>
        <authorList>
            <consortium name="DOE Joint Genome Institute"/>
            <person name="Curtis B.A."/>
            <person name="Tanifuji G."/>
            <person name="Burki F."/>
            <person name="Gruber A."/>
            <person name="Irimia M."/>
            <person name="Maruyama S."/>
            <person name="Arias M.C."/>
            <person name="Ball S.G."/>
            <person name="Gile G.H."/>
            <person name="Hirakawa Y."/>
            <person name="Hopkins J.F."/>
            <person name="Kuo A."/>
            <person name="Rensing S.A."/>
            <person name="Schmutz J."/>
            <person name="Symeonidi A."/>
            <person name="Elias M."/>
            <person name="Eveleigh R.J."/>
            <person name="Herman E.K."/>
            <person name="Klute M.J."/>
            <person name="Nakayama T."/>
            <person name="Obornik M."/>
            <person name="Reyes-Prieto A."/>
            <person name="Armbrust E.V."/>
            <person name="Aves S.J."/>
            <person name="Beiko R.G."/>
            <person name="Coutinho P."/>
            <person name="Dacks J.B."/>
            <person name="Durnford D.G."/>
            <person name="Fast N.M."/>
            <person name="Green B.R."/>
            <person name="Grisdale C.J."/>
            <person name="Hempel F."/>
            <person name="Henrissat B."/>
            <person name="Hoppner M.P."/>
            <person name="Ishida K."/>
            <person name="Kim E."/>
            <person name="Koreny L."/>
            <person name="Kroth P.G."/>
            <person name="Liu Y."/>
            <person name="Malik S.B."/>
            <person name="Maier U.G."/>
            <person name="McRose D."/>
            <person name="Mock T."/>
            <person name="Neilson J.A."/>
            <person name="Onodera N.T."/>
            <person name="Poole A.M."/>
            <person name="Pritham E.J."/>
            <person name="Richards T.A."/>
            <person name="Rocap G."/>
            <person name="Roy S.W."/>
            <person name="Sarai C."/>
            <person name="Schaack S."/>
            <person name="Shirato S."/>
            <person name="Slamovits C.H."/>
            <person name="Spencer D.F."/>
            <person name="Suzuki S."/>
            <person name="Worden A.Z."/>
            <person name="Zauner S."/>
            <person name="Barry K."/>
            <person name="Bell C."/>
            <person name="Bharti A.K."/>
            <person name="Crow J.A."/>
            <person name="Grimwood J."/>
            <person name="Kramer R."/>
            <person name="Lindquist E."/>
            <person name="Lucas S."/>
            <person name="Salamov A."/>
            <person name="McFadden G.I."/>
            <person name="Lane C.E."/>
            <person name="Keeling P.J."/>
            <person name="Gray M.W."/>
            <person name="Grigoriev I.V."/>
            <person name="Archibald J.M."/>
        </authorList>
    </citation>
    <scope>NUCLEOTIDE SEQUENCE</scope>
    <source>
        <strain evidence="12 14">CCMP2712</strain>
    </source>
</reference>
<dbReference type="PANTHER" id="PTHR17972">
    <property type="entry name" value="NUCLEOLAR RNA-ASSOCIATED PROTEIN"/>
    <property type="match status" value="1"/>
</dbReference>
<evidence type="ECO:0000256" key="4">
    <source>
        <dbReference type="ARBA" id="ARBA00023242"/>
    </source>
</evidence>
<dbReference type="Gene3D" id="3.30.70.3030">
    <property type="match status" value="1"/>
</dbReference>
<dbReference type="InterPro" id="IPR035082">
    <property type="entry name" value="Nrap_D1"/>
</dbReference>
<keyword evidence="3 5" id="KW-0694">RNA-binding</keyword>
<reference evidence="14" key="2">
    <citation type="submission" date="2012-11" db="EMBL/GenBank/DDBJ databases">
        <authorList>
            <person name="Kuo A."/>
            <person name="Curtis B.A."/>
            <person name="Tanifuji G."/>
            <person name="Burki F."/>
            <person name="Gruber A."/>
            <person name="Irimia M."/>
            <person name="Maruyama S."/>
            <person name="Arias M.C."/>
            <person name="Ball S.G."/>
            <person name="Gile G.H."/>
            <person name="Hirakawa Y."/>
            <person name="Hopkins J.F."/>
            <person name="Rensing S.A."/>
            <person name="Schmutz J."/>
            <person name="Symeonidi A."/>
            <person name="Elias M."/>
            <person name="Eveleigh R.J."/>
            <person name="Herman E.K."/>
            <person name="Klute M.J."/>
            <person name="Nakayama T."/>
            <person name="Obornik M."/>
            <person name="Reyes-Prieto A."/>
            <person name="Armbrust E.V."/>
            <person name="Aves S.J."/>
            <person name="Beiko R.G."/>
            <person name="Coutinho P."/>
            <person name="Dacks J.B."/>
            <person name="Durnford D.G."/>
            <person name="Fast N.M."/>
            <person name="Green B.R."/>
            <person name="Grisdale C."/>
            <person name="Hempe F."/>
            <person name="Henrissat B."/>
            <person name="Hoppner M.P."/>
            <person name="Ishida K.-I."/>
            <person name="Kim E."/>
            <person name="Koreny L."/>
            <person name="Kroth P.G."/>
            <person name="Liu Y."/>
            <person name="Malik S.-B."/>
            <person name="Maier U.G."/>
            <person name="McRose D."/>
            <person name="Mock T."/>
            <person name="Neilson J.A."/>
            <person name="Onodera N.T."/>
            <person name="Poole A.M."/>
            <person name="Pritham E.J."/>
            <person name="Richards T.A."/>
            <person name="Rocap G."/>
            <person name="Roy S.W."/>
            <person name="Sarai C."/>
            <person name="Schaack S."/>
            <person name="Shirato S."/>
            <person name="Slamovits C.H."/>
            <person name="Spencer D.F."/>
            <person name="Suzuki S."/>
            <person name="Worden A.Z."/>
            <person name="Zauner S."/>
            <person name="Barry K."/>
            <person name="Bell C."/>
            <person name="Bharti A.K."/>
            <person name="Crow J.A."/>
            <person name="Grimwood J."/>
            <person name="Kramer R."/>
            <person name="Lindquist E."/>
            <person name="Lucas S."/>
            <person name="Salamov A."/>
            <person name="McFadden G.I."/>
            <person name="Lane C.E."/>
            <person name="Keeling P.J."/>
            <person name="Gray M.W."/>
            <person name="Grigoriev I.V."/>
            <person name="Archibald J.M."/>
        </authorList>
    </citation>
    <scope>NUCLEOTIDE SEQUENCE</scope>
    <source>
        <strain evidence="14">CCMP2712</strain>
    </source>
</reference>
<evidence type="ECO:0000256" key="1">
    <source>
        <dbReference type="ARBA" id="ARBA00004604"/>
    </source>
</evidence>
<dbReference type="GO" id="GO:0003723">
    <property type="term" value="F:RNA binding"/>
    <property type="evidence" value="ECO:0007669"/>
    <property type="project" value="UniProtKB-KW"/>
</dbReference>
<evidence type="ECO:0000259" key="11">
    <source>
        <dbReference type="Pfam" id="PF17407"/>
    </source>
</evidence>
<dbReference type="Proteomes" id="UP000011087">
    <property type="component" value="Unassembled WGS sequence"/>
</dbReference>